<proteinExistence type="inferred from homology"/>
<feature type="domain" description="Ionotropic glutamate receptor L-glutamate and glycine-binding" evidence="15">
    <location>
        <begin position="686"/>
        <end position="725"/>
    </location>
</feature>
<keyword evidence="5 12" id="KW-1133">Transmembrane helix</keyword>
<evidence type="ECO:0000256" key="5">
    <source>
        <dbReference type="ARBA" id="ARBA00022989"/>
    </source>
</evidence>
<dbReference type="PROSITE" id="PS00455">
    <property type="entry name" value="AMP_BINDING"/>
    <property type="match status" value="1"/>
</dbReference>
<evidence type="ECO:0000256" key="1">
    <source>
        <dbReference type="ARBA" id="ARBA00004141"/>
    </source>
</evidence>
<evidence type="ECO:0000256" key="3">
    <source>
        <dbReference type="ARBA" id="ARBA00022448"/>
    </source>
</evidence>
<evidence type="ECO:0000256" key="8">
    <source>
        <dbReference type="ARBA" id="ARBA00023170"/>
    </source>
</evidence>
<dbReference type="InterPro" id="IPR020845">
    <property type="entry name" value="AMP-binding_CS"/>
</dbReference>
<sequence length="1036" mass="118231">MPVTSYNHTRIEEVCSEVMKDTTKKLKKAKEDNNDLVWNKKISNTELEKFKKIIEEKYDLRFESYWDLHDWSVTNFSSYWEEVWNYLGLIASRPHDEVFVKTGPGFLDNEWFTGIAFNYAENILRIRDNREALIYLVLHHTPLSPSTFRFIPYLKGWSSAFLSLHWIIVLQGDQRLTFYVSSGQLRPWGRFLSFLTTGVIQAASNIINKLEAKFLIVVDRFLDSGDEYNLLDNLRIIGESCPVLERIIIVPTASETLAKDISHISNSCFLEPFLESGKTPNGEVPDIVFEQLPFNHPISISFTSGTTGLPKGPVHSAGSLLGTLTHFALHWNLKSGDTVHSFYPMGWSVWNYFVTCMSLGIKLLLHSGFPYGMKDGYNVWDVLSEYKVAFTFLITSMVDKLEKMKASPKASNSNFEHLKAIALGGCTVKVQNYKYIQSIVKDNVLISSLYGATETLLPFSGNDYNSPVYATEVQVPSLGIKYQCVDDDGRPVVGRQGHFVLTVPYPALPLGLWKDENNELFTKTYLSQYPGAWFQHDSCFINPKTNGLVLKGRSDDVMIQNGERFASGDIYFAIHDIEEIQDYICVGQTMPNGDNRAVLFLKMRNGYKFTPEFKQKVVKKIDNELWVDCVPQVILDVPDIPYNVNNKRMESIVRKIVETNKVPNVTNIKNSQCLKYFCNRPEITASDGNWSGIVGLVQQNEADIAIGHLTITPERLEAVDFLPYAVEENSFATKRPQFLPRVSFYTLPFESLVWIFILSTILIMPFLFSVLLHVKKSFRKLFLQMLGIILGQQSDIATKASKDRILMGTWIVFAFLISCSYRSVLLSCMTVPLYDLEIRNIKDLANALVEGKYTASYSEGSVDRELLTKSLDESLRAIGEYIIPEDWRFDDNIIVAPSNLGDFHAVFGPRFFFLLEYGEEPYTTKRIFKETISFWNVGLAVRKEFCCKKELTKHIAMIINTGIYEKFYQDELFKTRFTFNWKEVEHSKIAALTLSDFLGAFVLLGAGFCIALFGFLLEISGIIVAHFYNLNDNKHE</sequence>
<dbReference type="Gene3D" id="3.40.50.12780">
    <property type="entry name" value="N-terminal domain of ligase-like"/>
    <property type="match status" value="2"/>
</dbReference>
<dbReference type="EMBL" id="BGPR01000733">
    <property type="protein sequence ID" value="GBM33421.1"/>
    <property type="molecule type" value="Genomic_DNA"/>
</dbReference>
<keyword evidence="7 12" id="KW-0472">Membrane</keyword>
<dbReference type="Gene3D" id="3.40.190.10">
    <property type="entry name" value="Periplasmic binding protein-like II"/>
    <property type="match status" value="1"/>
</dbReference>
<feature type="transmembrane region" description="Helical" evidence="12">
    <location>
        <begin position="997"/>
        <end position="1028"/>
    </location>
</feature>
<evidence type="ECO:0000256" key="9">
    <source>
        <dbReference type="ARBA" id="ARBA00023180"/>
    </source>
</evidence>
<dbReference type="Gene3D" id="1.10.287.70">
    <property type="match status" value="1"/>
</dbReference>
<evidence type="ECO:0000256" key="11">
    <source>
        <dbReference type="ARBA" id="ARBA00023303"/>
    </source>
</evidence>
<evidence type="ECO:0000256" key="4">
    <source>
        <dbReference type="ARBA" id="ARBA00022692"/>
    </source>
</evidence>
<feature type="domain" description="Ionotropic glutamate receptor C-terminal" evidence="13">
    <location>
        <begin position="777"/>
        <end position="1008"/>
    </location>
</feature>
<evidence type="ECO:0000259" key="15">
    <source>
        <dbReference type="Pfam" id="PF10613"/>
    </source>
</evidence>
<dbReference type="SUPFAM" id="SSF53850">
    <property type="entry name" value="Periplasmic binding protein-like II"/>
    <property type="match status" value="1"/>
</dbReference>
<dbReference type="SUPFAM" id="SSF56801">
    <property type="entry name" value="Acetyl-CoA synthetase-like"/>
    <property type="match status" value="1"/>
</dbReference>
<organism evidence="16 17">
    <name type="scientific">Araneus ventricosus</name>
    <name type="common">Orbweaver spider</name>
    <name type="synonym">Epeira ventricosa</name>
    <dbReference type="NCBI Taxonomy" id="182803"/>
    <lineage>
        <taxon>Eukaryota</taxon>
        <taxon>Metazoa</taxon>
        <taxon>Ecdysozoa</taxon>
        <taxon>Arthropoda</taxon>
        <taxon>Chelicerata</taxon>
        <taxon>Arachnida</taxon>
        <taxon>Araneae</taxon>
        <taxon>Araneomorphae</taxon>
        <taxon>Entelegynae</taxon>
        <taxon>Araneoidea</taxon>
        <taxon>Araneidae</taxon>
        <taxon>Araneus</taxon>
    </lineage>
</organism>
<dbReference type="InterPro" id="IPR000873">
    <property type="entry name" value="AMP-dep_synth/lig_dom"/>
</dbReference>
<feature type="domain" description="AMP-dependent synthetase/ligase" evidence="14">
    <location>
        <begin position="203"/>
        <end position="498"/>
    </location>
</feature>
<evidence type="ECO:0000259" key="13">
    <source>
        <dbReference type="Pfam" id="PF00060"/>
    </source>
</evidence>
<dbReference type="Proteomes" id="UP000499080">
    <property type="component" value="Unassembled WGS sequence"/>
</dbReference>
<dbReference type="PANTHER" id="PTHR42921">
    <property type="entry name" value="ACETOACETYL-COA SYNTHETASE"/>
    <property type="match status" value="1"/>
</dbReference>
<evidence type="ECO:0000313" key="16">
    <source>
        <dbReference type="EMBL" id="GBM33421.1"/>
    </source>
</evidence>
<name>A0A4Y2EX32_ARAVE</name>
<keyword evidence="9" id="KW-0325">Glycoprotein</keyword>
<dbReference type="AlphaFoldDB" id="A0A4Y2EX32"/>
<dbReference type="InterPro" id="IPR042099">
    <property type="entry name" value="ANL_N_sf"/>
</dbReference>
<dbReference type="GO" id="GO:0015276">
    <property type="term" value="F:ligand-gated monoatomic ion channel activity"/>
    <property type="evidence" value="ECO:0007669"/>
    <property type="project" value="InterPro"/>
</dbReference>
<dbReference type="Pfam" id="PF00060">
    <property type="entry name" value="Lig_chan"/>
    <property type="match status" value="1"/>
</dbReference>
<accession>A0A4Y2EX32</accession>
<dbReference type="Pfam" id="PF10613">
    <property type="entry name" value="Lig_chan-Glu_bd"/>
    <property type="match status" value="1"/>
</dbReference>
<dbReference type="Gene3D" id="3.30.300.30">
    <property type="match status" value="1"/>
</dbReference>
<dbReference type="InterPro" id="IPR045851">
    <property type="entry name" value="AMP-bd_C_sf"/>
</dbReference>
<keyword evidence="11" id="KW-0407">Ion channel</keyword>
<reference evidence="16 17" key="1">
    <citation type="journal article" date="2019" name="Sci. Rep.">
        <title>Orb-weaving spider Araneus ventricosus genome elucidates the spidroin gene catalogue.</title>
        <authorList>
            <person name="Kono N."/>
            <person name="Nakamura H."/>
            <person name="Ohtoshi R."/>
            <person name="Moran D.A.P."/>
            <person name="Shinohara A."/>
            <person name="Yoshida Y."/>
            <person name="Fujiwara M."/>
            <person name="Mori M."/>
            <person name="Tomita M."/>
            <person name="Arakawa K."/>
        </authorList>
    </citation>
    <scope>NUCLEOTIDE SEQUENCE [LARGE SCALE GENOMIC DNA]</scope>
</reference>
<dbReference type="GO" id="GO:0016020">
    <property type="term" value="C:membrane"/>
    <property type="evidence" value="ECO:0007669"/>
    <property type="project" value="InterPro"/>
</dbReference>
<comment type="caution">
    <text evidence="16">The sequence shown here is derived from an EMBL/GenBank/DDBJ whole genome shotgun (WGS) entry which is preliminary data.</text>
</comment>
<evidence type="ECO:0000313" key="17">
    <source>
        <dbReference type="Proteomes" id="UP000499080"/>
    </source>
</evidence>
<gene>
    <name evidence="16" type="primary">AACS_53</name>
    <name evidence="16" type="ORF">AVEN_31421_1</name>
</gene>
<dbReference type="GO" id="GO:0030729">
    <property type="term" value="F:acetoacetate-CoA ligase activity"/>
    <property type="evidence" value="ECO:0007669"/>
    <property type="project" value="TreeGrafter"/>
</dbReference>
<keyword evidence="17" id="KW-1185">Reference proteome</keyword>
<keyword evidence="4 12" id="KW-0812">Transmembrane</keyword>
<dbReference type="InterPro" id="IPR001320">
    <property type="entry name" value="Iontro_rcpt_C"/>
</dbReference>
<dbReference type="Pfam" id="PF00501">
    <property type="entry name" value="AMP-binding"/>
    <property type="match status" value="1"/>
</dbReference>
<feature type="transmembrane region" description="Helical" evidence="12">
    <location>
        <begin position="752"/>
        <end position="774"/>
    </location>
</feature>
<evidence type="ECO:0000256" key="6">
    <source>
        <dbReference type="ARBA" id="ARBA00023065"/>
    </source>
</evidence>
<evidence type="ECO:0000256" key="10">
    <source>
        <dbReference type="ARBA" id="ARBA00023286"/>
    </source>
</evidence>
<comment type="subcellular location">
    <subcellularLocation>
        <location evidence="1">Membrane</location>
        <topology evidence="1">Multi-pass membrane protein</topology>
    </subcellularLocation>
</comment>
<evidence type="ECO:0000256" key="7">
    <source>
        <dbReference type="ARBA" id="ARBA00023136"/>
    </source>
</evidence>
<evidence type="ECO:0000256" key="2">
    <source>
        <dbReference type="ARBA" id="ARBA00008685"/>
    </source>
</evidence>
<dbReference type="InterPro" id="IPR019594">
    <property type="entry name" value="Glu/Gly-bd"/>
</dbReference>
<keyword evidence="8" id="KW-0675">Receptor</keyword>
<dbReference type="PANTHER" id="PTHR42921:SF1">
    <property type="entry name" value="ACETOACETYL-COA SYNTHETASE"/>
    <property type="match status" value="1"/>
</dbReference>
<keyword evidence="10" id="KW-1071">Ligand-gated ion channel</keyword>
<keyword evidence="6" id="KW-0406">Ion transport</keyword>
<evidence type="ECO:0000259" key="14">
    <source>
        <dbReference type="Pfam" id="PF00501"/>
    </source>
</evidence>
<dbReference type="OrthoDB" id="10253869at2759"/>
<feature type="transmembrane region" description="Helical" evidence="12">
    <location>
        <begin position="810"/>
        <end position="834"/>
    </location>
</feature>
<keyword evidence="3" id="KW-0813">Transport</keyword>
<comment type="similarity">
    <text evidence="2">Belongs to the glutamate-gated ion channel (TC 1.A.10.1) family.</text>
</comment>
<evidence type="ECO:0000256" key="12">
    <source>
        <dbReference type="SAM" id="Phobius"/>
    </source>
</evidence>
<protein>
    <submittedName>
        <fullName evidence="16">Acetoacetyl-CoA synthetase</fullName>
    </submittedName>
</protein>